<accession>A0ABW8SQF5</accession>
<keyword evidence="1" id="KW-0805">Transcription regulation</keyword>
<evidence type="ECO:0000256" key="1">
    <source>
        <dbReference type="ARBA" id="ARBA00023015"/>
    </source>
</evidence>
<dbReference type="PANTHER" id="PTHR42756:SF2">
    <property type="entry name" value="MARR FAMILY REGULATORY PROTEIN"/>
    <property type="match status" value="1"/>
</dbReference>
<dbReference type="Pfam" id="PF12802">
    <property type="entry name" value="MarR_2"/>
    <property type="match status" value="1"/>
</dbReference>
<organism evidence="5 6">
    <name type="scientific">Candidatus Clostridium eludens</name>
    <dbReference type="NCBI Taxonomy" id="3381663"/>
    <lineage>
        <taxon>Bacteria</taxon>
        <taxon>Bacillati</taxon>
        <taxon>Bacillota</taxon>
        <taxon>Clostridia</taxon>
        <taxon>Eubacteriales</taxon>
        <taxon>Clostridiaceae</taxon>
        <taxon>Clostridium</taxon>
    </lineage>
</organism>
<dbReference type="InterPro" id="IPR036390">
    <property type="entry name" value="WH_DNA-bd_sf"/>
</dbReference>
<name>A0ABW8SQF5_9CLOT</name>
<comment type="caution">
    <text evidence="5">The sequence shown here is derived from an EMBL/GenBank/DDBJ whole genome shotgun (WGS) entry which is preliminary data.</text>
</comment>
<sequence>MNDKAPTLIKLTTSIYRCTQAYIDKELKRYNLTTGTYPYLLVLNKKEGINQSEISRELNVDKAMSARTIKKLIALGYVRKEENKEDIRAYRLYITDKAKSIIPEIIQTIHNWIDILIEGNNEKEIKKSIEFLEKVLQNGKKYRDKVSEDK</sequence>
<dbReference type="PRINTS" id="PR00598">
    <property type="entry name" value="HTHMARR"/>
</dbReference>
<evidence type="ECO:0000313" key="5">
    <source>
        <dbReference type="EMBL" id="MFL0197596.1"/>
    </source>
</evidence>
<keyword evidence="6" id="KW-1185">Reference proteome</keyword>
<proteinExistence type="predicted"/>
<dbReference type="RefSeq" id="WP_406793701.1">
    <property type="nucleotide sequence ID" value="NZ_JBJHZX010000033.1"/>
</dbReference>
<dbReference type="Gene3D" id="1.10.10.10">
    <property type="entry name" value="Winged helix-like DNA-binding domain superfamily/Winged helix DNA-binding domain"/>
    <property type="match status" value="1"/>
</dbReference>
<keyword evidence="3" id="KW-0804">Transcription</keyword>
<gene>
    <name evidence="5" type="ORF">ACJDU8_18795</name>
</gene>
<protein>
    <submittedName>
        <fullName evidence="5">MarR family winged helix-turn-helix transcriptional regulator</fullName>
    </submittedName>
</protein>
<evidence type="ECO:0000259" key="4">
    <source>
        <dbReference type="PROSITE" id="PS50995"/>
    </source>
</evidence>
<dbReference type="PANTHER" id="PTHR42756">
    <property type="entry name" value="TRANSCRIPTIONAL REGULATOR, MARR"/>
    <property type="match status" value="1"/>
</dbReference>
<evidence type="ECO:0000256" key="2">
    <source>
        <dbReference type="ARBA" id="ARBA00023125"/>
    </source>
</evidence>
<feature type="domain" description="HTH marR-type" evidence="4">
    <location>
        <begin position="8"/>
        <end position="137"/>
    </location>
</feature>
<keyword evidence="2" id="KW-0238">DNA-binding</keyword>
<evidence type="ECO:0000256" key="3">
    <source>
        <dbReference type="ARBA" id="ARBA00023163"/>
    </source>
</evidence>
<dbReference type="SMART" id="SM00347">
    <property type="entry name" value="HTH_MARR"/>
    <property type="match status" value="1"/>
</dbReference>
<dbReference type="SUPFAM" id="SSF46785">
    <property type="entry name" value="Winged helix' DNA-binding domain"/>
    <property type="match status" value="1"/>
</dbReference>
<dbReference type="PROSITE" id="PS50995">
    <property type="entry name" value="HTH_MARR_2"/>
    <property type="match status" value="1"/>
</dbReference>
<dbReference type="EMBL" id="JBJHZX010000033">
    <property type="protein sequence ID" value="MFL0197596.1"/>
    <property type="molecule type" value="Genomic_DNA"/>
</dbReference>
<dbReference type="InterPro" id="IPR000835">
    <property type="entry name" value="HTH_MarR-typ"/>
</dbReference>
<evidence type="ECO:0000313" key="6">
    <source>
        <dbReference type="Proteomes" id="UP001623660"/>
    </source>
</evidence>
<reference evidence="5 6" key="1">
    <citation type="submission" date="2024-11" db="EMBL/GenBank/DDBJ databases">
        <authorList>
            <person name="Heng Y.C."/>
            <person name="Lim A.C.H."/>
            <person name="Lee J.K.Y."/>
            <person name="Kittelmann S."/>
        </authorList>
    </citation>
    <scope>NUCLEOTIDE SEQUENCE [LARGE SCALE GENOMIC DNA]</scope>
    <source>
        <strain evidence="5 6">WILCCON 0269</strain>
    </source>
</reference>
<dbReference type="Proteomes" id="UP001623660">
    <property type="component" value="Unassembled WGS sequence"/>
</dbReference>
<dbReference type="InterPro" id="IPR036388">
    <property type="entry name" value="WH-like_DNA-bd_sf"/>
</dbReference>